<evidence type="ECO:0000313" key="8">
    <source>
        <dbReference type="EMBL" id="GGB96023.1"/>
    </source>
</evidence>
<dbReference type="SUPFAM" id="SSF56954">
    <property type="entry name" value="Outer membrane efflux proteins (OEP)"/>
    <property type="match status" value="1"/>
</dbReference>
<dbReference type="EMBL" id="BMHK01000006">
    <property type="protein sequence ID" value="GGB96023.1"/>
    <property type="molecule type" value="Genomic_DNA"/>
</dbReference>
<dbReference type="Gene3D" id="1.20.1600.10">
    <property type="entry name" value="Outer membrane efflux proteins (OEP)"/>
    <property type="match status" value="1"/>
</dbReference>
<dbReference type="AlphaFoldDB" id="A0A916TRE9"/>
<keyword evidence="3" id="KW-0813">Transport</keyword>
<dbReference type="GO" id="GO:0015562">
    <property type="term" value="F:efflux transmembrane transporter activity"/>
    <property type="evidence" value="ECO:0007669"/>
    <property type="project" value="InterPro"/>
</dbReference>
<name>A0A916TRE9_9SPHN</name>
<evidence type="ECO:0000256" key="7">
    <source>
        <dbReference type="ARBA" id="ARBA00023237"/>
    </source>
</evidence>
<evidence type="ECO:0000256" key="6">
    <source>
        <dbReference type="ARBA" id="ARBA00023136"/>
    </source>
</evidence>
<dbReference type="GO" id="GO:0009279">
    <property type="term" value="C:cell outer membrane"/>
    <property type="evidence" value="ECO:0007669"/>
    <property type="project" value="UniProtKB-SubCell"/>
</dbReference>
<sequence length="506" mass="55058">MAPHIERCTAKGFRVKFIALLRLVPVLFAVLPLPAARADTLEEAVRKAYDNNPGLAGNRALTRAADELVTQAKGAYGPSLTLSASHDYSLRRTAIEDSIFEEEGFGTTASVTLSQPIFTSGRLASGLDAARAGRMVARENLRAGTQQLILDVVSAYASLRRDIALYGVAKEIHGLLRQQRDVTLARFRLRDSTQPDVDQTDNRLQIAARRVIVARAAVEASAARYRNLVGTYPERLEPLPALPDPPTLETLYVEAEAHNPALPAARFTERRSRAAVAAARAAMGPQVSVFATGQRAPVTPYQNTNHTESIVAGVGVTMPLNSGGQLSAAVREATQRNLADQQFTEQTRRDMRETLATDWNLYRAASEALPRYQAAVRAAESAVAGVKQQETSGIRTLRDVLDVTNDLLTARTSAAETQAELYIRKAAVLRDTGLLTIGLFSDEAAYDPDSYRPTASVLAGLPLRPALDPIDRLLRDSHVRPTRIEIEDSAAFEWEGTHDAAPQPPR</sequence>
<dbReference type="GO" id="GO:0015288">
    <property type="term" value="F:porin activity"/>
    <property type="evidence" value="ECO:0007669"/>
    <property type="project" value="TreeGrafter"/>
</dbReference>
<evidence type="ECO:0000256" key="3">
    <source>
        <dbReference type="ARBA" id="ARBA00022448"/>
    </source>
</evidence>
<evidence type="ECO:0000256" key="5">
    <source>
        <dbReference type="ARBA" id="ARBA00022692"/>
    </source>
</evidence>
<proteinExistence type="inferred from homology"/>
<evidence type="ECO:0000256" key="1">
    <source>
        <dbReference type="ARBA" id="ARBA00004442"/>
    </source>
</evidence>
<comment type="similarity">
    <text evidence="2">Belongs to the outer membrane factor (OMF) (TC 1.B.17) family.</text>
</comment>
<dbReference type="GO" id="GO:1990281">
    <property type="term" value="C:efflux pump complex"/>
    <property type="evidence" value="ECO:0007669"/>
    <property type="project" value="TreeGrafter"/>
</dbReference>
<keyword evidence="7" id="KW-0998">Cell outer membrane</keyword>
<dbReference type="PANTHER" id="PTHR30026:SF22">
    <property type="entry name" value="OUTER MEMBRANE EFFLUX PROTEIN"/>
    <property type="match status" value="1"/>
</dbReference>
<gene>
    <name evidence="8" type="ORF">GCM10011494_13120</name>
</gene>
<keyword evidence="9" id="KW-1185">Reference proteome</keyword>
<dbReference type="Pfam" id="PF02321">
    <property type="entry name" value="OEP"/>
    <property type="match status" value="2"/>
</dbReference>
<dbReference type="Proteomes" id="UP000608154">
    <property type="component" value="Unassembled WGS sequence"/>
</dbReference>
<evidence type="ECO:0000313" key="9">
    <source>
        <dbReference type="Proteomes" id="UP000608154"/>
    </source>
</evidence>
<accession>A0A916TRE9</accession>
<organism evidence="8 9">
    <name type="scientific">Novosphingobium endophyticum</name>
    <dbReference type="NCBI Taxonomy" id="1955250"/>
    <lineage>
        <taxon>Bacteria</taxon>
        <taxon>Pseudomonadati</taxon>
        <taxon>Pseudomonadota</taxon>
        <taxon>Alphaproteobacteria</taxon>
        <taxon>Sphingomonadales</taxon>
        <taxon>Sphingomonadaceae</taxon>
        <taxon>Novosphingobium</taxon>
    </lineage>
</organism>
<keyword evidence="6" id="KW-0472">Membrane</keyword>
<dbReference type="InterPro" id="IPR051906">
    <property type="entry name" value="TolC-like"/>
</dbReference>
<dbReference type="RefSeq" id="WP_188769689.1">
    <property type="nucleotide sequence ID" value="NZ_BMHK01000006.1"/>
</dbReference>
<reference evidence="8" key="1">
    <citation type="journal article" date="2014" name="Int. J. Syst. Evol. Microbiol.">
        <title>Complete genome sequence of Corynebacterium casei LMG S-19264T (=DSM 44701T), isolated from a smear-ripened cheese.</title>
        <authorList>
            <consortium name="US DOE Joint Genome Institute (JGI-PGF)"/>
            <person name="Walter F."/>
            <person name="Albersmeier A."/>
            <person name="Kalinowski J."/>
            <person name="Ruckert C."/>
        </authorList>
    </citation>
    <scope>NUCLEOTIDE SEQUENCE</scope>
    <source>
        <strain evidence="8">CGMCC 1.15095</strain>
    </source>
</reference>
<evidence type="ECO:0000256" key="2">
    <source>
        <dbReference type="ARBA" id="ARBA00007613"/>
    </source>
</evidence>
<protein>
    <submittedName>
        <fullName evidence="8">Channel protein TolC</fullName>
    </submittedName>
</protein>
<comment type="caution">
    <text evidence="8">The sequence shown here is derived from an EMBL/GenBank/DDBJ whole genome shotgun (WGS) entry which is preliminary data.</text>
</comment>
<dbReference type="InterPro" id="IPR003423">
    <property type="entry name" value="OMP_efflux"/>
</dbReference>
<reference evidence="8" key="2">
    <citation type="submission" date="2020-09" db="EMBL/GenBank/DDBJ databases">
        <authorList>
            <person name="Sun Q."/>
            <person name="Zhou Y."/>
        </authorList>
    </citation>
    <scope>NUCLEOTIDE SEQUENCE</scope>
    <source>
        <strain evidence="8">CGMCC 1.15095</strain>
    </source>
</reference>
<keyword evidence="4" id="KW-1134">Transmembrane beta strand</keyword>
<comment type="subcellular location">
    <subcellularLocation>
        <location evidence="1">Cell outer membrane</location>
    </subcellularLocation>
</comment>
<evidence type="ECO:0000256" key="4">
    <source>
        <dbReference type="ARBA" id="ARBA00022452"/>
    </source>
</evidence>
<dbReference type="PANTHER" id="PTHR30026">
    <property type="entry name" value="OUTER MEMBRANE PROTEIN TOLC"/>
    <property type="match status" value="1"/>
</dbReference>
<keyword evidence="5" id="KW-0812">Transmembrane</keyword>